<dbReference type="GO" id="GO:0051287">
    <property type="term" value="F:NAD binding"/>
    <property type="evidence" value="ECO:0007669"/>
    <property type="project" value="InterPro"/>
</dbReference>
<dbReference type="EMBL" id="JACEGQ020000002">
    <property type="protein sequence ID" value="KAH8517919.1"/>
    <property type="molecule type" value="Genomic_DNA"/>
</dbReference>
<dbReference type="Pfam" id="PF02826">
    <property type="entry name" value="2-Hacid_dh_C"/>
    <property type="match status" value="1"/>
</dbReference>
<dbReference type="PANTHER" id="PTHR42938:SF9">
    <property type="entry name" value="FORMATE DEHYDROGENASE 1"/>
    <property type="match status" value="1"/>
</dbReference>
<dbReference type="Gene3D" id="3.40.50.720">
    <property type="entry name" value="NAD(P)-binding Rossmann-like Domain"/>
    <property type="match status" value="1"/>
</dbReference>
<dbReference type="InterPro" id="IPR036291">
    <property type="entry name" value="NAD(P)-bd_dom_sf"/>
</dbReference>
<name>A0A8T2ZKS9_POPDE</name>
<dbReference type="AlphaFoldDB" id="A0A8T2ZKS9"/>
<evidence type="ECO:0000313" key="3">
    <source>
        <dbReference type="Proteomes" id="UP000807159"/>
    </source>
</evidence>
<feature type="domain" description="D-isomer specific 2-hydroxyacid dehydrogenase NAD-binding" evidence="1">
    <location>
        <begin position="27"/>
        <end position="110"/>
    </location>
</feature>
<reference evidence="2" key="1">
    <citation type="journal article" date="2021" name="J. Hered.">
        <title>Genome Assembly of Salicaceae Populus deltoides (Eastern Cottonwood) I-69 Based on Nanopore Sequencing and Hi-C Technologies.</title>
        <authorList>
            <person name="Bai S."/>
            <person name="Wu H."/>
            <person name="Zhang J."/>
            <person name="Pan Z."/>
            <person name="Zhao W."/>
            <person name="Li Z."/>
            <person name="Tong C."/>
        </authorList>
    </citation>
    <scope>NUCLEOTIDE SEQUENCE</scope>
    <source>
        <tissue evidence="2">Leaf</tissue>
    </source>
</reference>
<dbReference type="InterPro" id="IPR006140">
    <property type="entry name" value="D-isomer_DH_NAD-bd"/>
</dbReference>
<sequence length="111" mass="12384">MQLLLIAGIGSDHIDLKAAAAAGSIIAEEWNVVAIAYKAYDLEEKKVGTVGAERIRRLLLQRLKPFNCTLLYHDRLKMETKLENQTGAKFDEDLDSILSKCDIVVINMPLI</sequence>
<comment type="caution">
    <text evidence="2">The sequence shown here is derived from an EMBL/GenBank/DDBJ whole genome shotgun (WGS) entry which is preliminary data.</text>
</comment>
<dbReference type="GO" id="GO:0008863">
    <property type="term" value="F:formate dehydrogenase (NAD+) activity"/>
    <property type="evidence" value="ECO:0007669"/>
    <property type="project" value="TreeGrafter"/>
</dbReference>
<accession>A0A8T2ZKS9</accession>
<dbReference type="SUPFAM" id="SSF51735">
    <property type="entry name" value="NAD(P)-binding Rossmann-fold domains"/>
    <property type="match status" value="1"/>
</dbReference>
<gene>
    <name evidence="2" type="ORF">H0E87_005728</name>
</gene>
<protein>
    <recommendedName>
        <fullName evidence="1">D-isomer specific 2-hydroxyacid dehydrogenase NAD-binding domain-containing protein</fullName>
    </recommendedName>
</protein>
<evidence type="ECO:0000259" key="1">
    <source>
        <dbReference type="Pfam" id="PF02826"/>
    </source>
</evidence>
<evidence type="ECO:0000313" key="2">
    <source>
        <dbReference type="EMBL" id="KAH8517919.1"/>
    </source>
</evidence>
<dbReference type="GO" id="GO:0009507">
    <property type="term" value="C:chloroplast"/>
    <property type="evidence" value="ECO:0007669"/>
    <property type="project" value="TreeGrafter"/>
</dbReference>
<dbReference type="SUPFAM" id="SSF52283">
    <property type="entry name" value="Formate/glycerate dehydrogenase catalytic domain-like"/>
    <property type="match status" value="1"/>
</dbReference>
<proteinExistence type="predicted"/>
<keyword evidence="3" id="KW-1185">Reference proteome</keyword>
<organism evidence="2 3">
    <name type="scientific">Populus deltoides</name>
    <name type="common">Eastern poplar</name>
    <name type="synonym">Eastern cottonwood</name>
    <dbReference type="NCBI Taxonomy" id="3696"/>
    <lineage>
        <taxon>Eukaryota</taxon>
        <taxon>Viridiplantae</taxon>
        <taxon>Streptophyta</taxon>
        <taxon>Embryophyta</taxon>
        <taxon>Tracheophyta</taxon>
        <taxon>Spermatophyta</taxon>
        <taxon>Magnoliopsida</taxon>
        <taxon>eudicotyledons</taxon>
        <taxon>Gunneridae</taxon>
        <taxon>Pentapetalae</taxon>
        <taxon>rosids</taxon>
        <taxon>fabids</taxon>
        <taxon>Malpighiales</taxon>
        <taxon>Salicaceae</taxon>
        <taxon>Saliceae</taxon>
        <taxon>Populus</taxon>
    </lineage>
</organism>
<dbReference type="PANTHER" id="PTHR42938">
    <property type="entry name" value="FORMATE DEHYDROGENASE 1"/>
    <property type="match status" value="1"/>
</dbReference>
<dbReference type="GO" id="GO:0005739">
    <property type="term" value="C:mitochondrion"/>
    <property type="evidence" value="ECO:0007669"/>
    <property type="project" value="TreeGrafter"/>
</dbReference>
<dbReference type="Proteomes" id="UP000807159">
    <property type="component" value="Chromosome 2"/>
</dbReference>